<feature type="domain" description="TNase-like" evidence="5">
    <location>
        <begin position="23"/>
        <end position="145"/>
    </location>
</feature>
<dbReference type="RefSeq" id="WP_171680474.1">
    <property type="nucleotide sequence ID" value="NZ_JABGBN010000004.1"/>
</dbReference>
<feature type="signal peptide" evidence="4">
    <location>
        <begin position="1"/>
        <end position="21"/>
    </location>
</feature>
<sequence>MKLSLLGVILIGISLSQPVHAQQFLQCKVVNVADGDTITCLENRTPHKIRLDGIDAPERKQAFGRKAQQILSARIIHKHLRIRLYNKDRYGRFIGTLYDQHQDINAWMIEQGYAWAYRKYLGEHNQHYLSLENEARQNKRGLWIDGERAIYPSDFRKQKN</sequence>
<dbReference type="PANTHER" id="PTHR12302">
    <property type="entry name" value="EBNA2 BINDING PROTEIN P100"/>
    <property type="match status" value="1"/>
</dbReference>
<dbReference type="PROSITE" id="PS01123">
    <property type="entry name" value="TNASE_1"/>
    <property type="match status" value="1"/>
</dbReference>
<keyword evidence="2" id="KW-0255">Endonuclease</keyword>
<gene>
    <name evidence="6" type="ORF">HKX39_06245</name>
</gene>
<evidence type="ECO:0000256" key="4">
    <source>
        <dbReference type="SAM" id="SignalP"/>
    </source>
</evidence>
<feature type="chain" id="PRO_5032348466" evidence="4">
    <location>
        <begin position="22"/>
        <end position="160"/>
    </location>
</feature>
<evidence type="ECO:0000259" key="5">
    <source>
        <dbReference type="PROSITE" id="PS50830"/>
    </source>
</evidence>
<dbReference type="GO" id="GO:0003676">
    <property type="term" value="F:nucleic acid binding"/>
    <property type="evidence" value="ECO:0007669"/>
    <property type="project" value="InterPro"/>
</dbReference>
<evidence type="ECO:0000313" key="7">
    <source>
        <dbReference type="Proteomes" id="UP000537862"/>
    </source>
</evidence>
<dbReference type="SUPFAM" id="SSF50199">
    <property type="entry name" value="Staphylococcal nuclease"/>
    <property type="match status" value="1"/>
</dbReference>
<organism evidence="6 7">
    <name type="scientific">Pelistega suis</name>
    <dbReference type="NCBI Taxonomy" id="1631957"/>
    <lineage>
        <taxon>Bacteria</taxon>
        <taxon>Pseudomonadati</taxon>
        <taxon>Pseudomonadota</taxon>
        <taxon>Betaproteobacteria</taxon>
        <taxon>Burkholderiales</taxon>
        <taxon>Alcaligenaceae</taxon>
        <taxon>Pelistega</taxon>
    </lineage>
</organism>
<dbReference type="GO" id="GO:0016787">
    <property type="term" value="F:hydrolase activity"/>
    <property type="evidence" value="ECO:0007669"/>
    <property type="project" value="UniProtKB-KW"/>
</dbReference>
<dbReference type="SMART" id="SM00318">
    <property type="entry name" value="SNc"/>
    <property type="match status" value="1"/>
</dbReference>
<evidence type="ECO:0000256" key="1">
    <source>
        <dbReference type="ARBA" id="ARBA00022722"/>
    </source>
</evidence>
<accession>A0A849P7L2</accession>
<keyword evidence="3" id="KW-0378">Hydrolase</keyword>
<protein>
    <submittedName>
        <fullName evidence="6">Thermonuclease family protein</fullName>
    </submittedName>
</protein>
<dbReference type="InterPro" id="IPR035437">
    <property type="entry name" value="SNase_OB-fold_sf"/>
</dbReference>
<dbReference type="GO" id="GO:0004519">
    <property type="term" value="F:endonuclease activity"/>
    <property type="evidence" value="ECO:0007669"/>
    <property type="project" value="UniProtKB-KW"/>
</dbReference>
<keyword evidence="7" id="KW-1185">Reference proteome</keyword>
<dbReference type="Gene3D" id="2.40.50.90">
    <property type="match status" value="1"/>
</dbReference>
<evidence type="ECO:0000256" key="2">
    <source>
        <dbReference type="ARBA" id="ARBA00022759"/>
    </source>
</evidence>
<dbReference type="Pfam" id="PF00565">
    <property type="entry name" value="SNase"/>
    <property type="match status" value="1"/>
</dbReference>
<evidence type="ECO:0000313" key="6">
    <source>
        <dbReference type="EMBL" id="NOL51772.1"/>
    </source>
</evidence>
<dbReference type="InterPro" id="IPR016071">
    <property type="entry name" value="Staphylococal_nuclease_OB-fold"/>
</dbReference>
<comment type="caution">
    <text evidence="6">The sequence shown here is derived from an EMBL/GenBank/DDBJ whole genome shotgun (WGS) entry which is preliminary data.</text>
</comment>
<keyword evidence="1" id="KW-0540">Nuclease</keyword>
<evidence type="ECO:0000256" key="3">
    <source>
        <dbReference type="ARBA" id="ARBA00022801"/>
    </source>
</evidence>
<dbReference type="PROSITE" id="PS50830">
    <property type="entry name" value="TNASE_3"/>
    <property type="match status" value="1"/>
</dbReference>
<dbReference type="AlphaFoldDB" id="A0A849P7L2"/>
<keyword evidence="4" id="KW-0732">Signal</keyword>
<proteinExistence type="predicted"/>
<dbReference type="EMBL" id="JABGBN010000004">
    <property type="protein sequence ID" value="NOL51772.1"/>
    <property type="molecule type" value="Genomic_DNA"/>
</dbReference>
<dbReference type="PANTHER" id="PTHR12302:SF3">
    <property type="entry name" value="SERINE_THREONINE-PROTEIN KINASE 31"/>
    <property type="match status" value="1"/>
</dbReference>
<dbReference type="Proteomes" id="UP000537862">
    <property type="component" value="Unassembled WGS sequence"/>
</dbReference>
<name>A0A849P7L2_9BURK</name>
<reference evidence="6 7" key="1">
    <citation type="submission" date="2020-05" db="EMBL/GenBank/DDBJ databases">
        <authorList>
            <person name="Niu N."/>
        </authorList>
    </citation>
    <scope>NUCLEOTIDE SEQUENCE [LARGE SCALE GENOMIC DNA]</scope>
    <source>
        <strain evidence="6 7">3340-03</strain>
    </source>
</reference>
<dbReference type="InterPro" id="IPR002071">
    <property type="entry name" value="Thermonucl_AS"/>
</dbReference>